<gene>
    <name evidence="1" type="ORF">PsorP6_017113</name>
</gene>
<sequence length="451" mass="45765">MQSVASVAVVASLVAAVQASSGASEPGYCKNDKSCESSYVCISVQTTRSGIEDVKQCLPYKAEGDVCSGTFPGLCPSFSTWNTAFQSISSVCAYQLPSGTDKCLNSTSADSDKKGYVSCMDITKGKGSKAKSVGVIYGCVDFDGTNLLFEKDSDNMELSSQMNYTAIINEGCVNRNNGTNSDVVCSGRGTCAPSSSGSMDYRCVCNVGYNGTYCEQIVSNKCTLKSQCQAGTCNLKTQECECEPGTTGDQCAYCDPTSSKACNGHGTCIPAPTATDQSTSNSSSTSTGSTNSSSTGSTLLTTAGSTNSSSTGSTHSTSAGSTDLTSAGATHSTSAGAKNSTSIGHTVARSSSTTSPTGSLSGDQSDVEKSDSSATRFLMEAVGMASSSDGASGNVCKCESGYTGDQCTRKVESSGSDKKKSSSSPSSSGTASMATSIAVLVSAFVVASIFN</sequence>
<evidence type="ECO:0000313" key="1">
    <source>
        <dbReference type="EMBL" id="KAI9916900.1"/>
    </source>
</evidence>
<reference evidence="1 2" key="1">
    <citation type="journal article" date="2022" name="bioRxiv">
        <title>The genome of the oomycete Peronosclerospora sorghi, a cosmopolitan pathogen of maize and sorghum, is inflated with dispersed pseudogenes.</title>
        <authorList>
            <person name="Fletcher K."/>
            <person name="Martin F."/>
            <person name="Isakeit T."/>
            <person name="Cavanaugh K."/>
            <person name="Magill C."/>
            <person name="Michelmore R."/>
        </authorList>
    </citation>
    <scope>NUCLEOTIDE SEQUENCE [LARGE SCALE GENOMIC DNA]</scope>
    <source>
        <strain evidence="1">P6</strain>
    </source>
</reference>
<name>A0ACC0WDI4_9STRA</name>
<dbReference type="EMBL" id="CM047581">
    <property type="protein sequence ID" value="KAI9916900.1"/>
    <property type="molecule type" value="Genomic_DNA"/>
</dbReference>
<proteinExistence type="predicted"/>
<organism evidence="1 2">
    <name type="scientific">Peronosclerospora sorghi</name>
    <dbReference type="NCBI Taxonomy" id="230839"/>
    <lineage>
        <taxon>Eukaryota</taxon>
        <taxon>Sar</taxon>
        <taxon>Stramenopiles</taxon>
        <taxon>Oomycota</taxon>
        <taxon>Peronosporomycetes</taxon>
        <taxon>Peronosporales</taxon>
        <taxon>Peronosporaceae</taxon>
        <taxon>Peronosclerospora</taxon>
    </lineage>
</organism>
<evidence type="ECO:0000313" key="2">
    <source>
        <dbReference type="Proteomes" id="UP001163321"/>
    </source>
</evidence>
<keyword evidence="2" id="KW-1185">Reference proteome</keyword>
<dbReference type="Proteomes" id="UP001163321">
    <property type="component" value="Chromosome 2"/>
</dbReference>
<accession>A0ACC0WDI4</accession>
<comment type="caution">
    <text evidence="1">The sequence shown here is derived from an EMBL/GenBank/DDBJ whole genome shotgun (WGS) entry which is preliminary data.</text>
</comment>
<protein>
    <submittedName>
        <fullName evidence="1">Uncharacterized protein</fullName>
    </submittedName>
</protein>